<feature type="compositionally biased region" description="Basic residues" evidence="1">
    <location>
        <begin position="91"/>
        <end position="106"/>
    </location>
</feature>
<feature type="non-terminal residue" evidence="2">
    <location>
        <position position="206"/>
    </location>
</feature>
<name>A0A6J4HXW6_9PROT</name>
<feature type="region of interest" description="Disordered" evidence="1">
    <location>
        <begin position="85"/>
        <end position="135"/>
    </location>
</feature>
<accession>A0A6J4HXW6</accession>
<feature type="region of interest" description="Disordered" evidence="1">
    <location>
        <begin position="36"/>
        <end position="60"/>
    </location>
</feature>
<evidence type="ECO:0000313" key="2">
    <source>
        <dbReference type="EMBL" id="CAA9236475.1"/>
    </source>
</evidence>
<proteinExistence type="predicted"/>
<gene>
    <name evidence="2" type="ORF">AVDCRST_MAG08-1384</name>
</gene>
<reference evidence="2" key="1">
    <citation type="submission" date="2020-02" db="EMBL/GenBank/DDBJ databases">
        <authorList>
            <person name="Meier V. D."/>
        </authorList>
    </citation>
    <scope>NUCLEOTIDE SEQUENCE</scope>
    <source>
        <strain evidence="2">AVDCRST_MAG08</strain>
    </source>
</reference>
<sequence>AVRHVPRLAVVRFRHLRHAGAEQPDAAGVRGELRAAADGAAPAGRRPGLRGDGGARRAGARAGAGGLAAGLHGDEGGGRGLPALARLEAGRRRRGAAGGGRRRRAARAADDLPRRGGVPVGQSEGLGDGGDGHGHLLRAGPLHRERVAGGAGVRRRRVAGERIVGGVRGVAAALAGGAADRAGVQRVDGGAAGAVVVAVGGGGMAV</sequence>
<feature type="non-terminal residue" evidence="2">
    <location>
        <position position="1"/>
    </location>
</feature>
<protein>
    <submittedName>
        <fullName evidence="2">Transporter, LysE family</fullName>
    </submittedName>
</protein>
<feature type="compositionally biased region" description="Low complexity" evidence="1">
    <location>
        <begin position="36"/>
        <end position="46"/>
    </location>
</feature>
<evidence type="ECO:0000256" key="1">
    <source>
        <dbReference type="SAM" id="MobiDB-lite"/>
    </source>
</evidence>
<dbReference type="EMBL" id="CADCTG010000126">
    <property type="protein sequence ID" value="CAA9236475.1"/>
    <property type="molecule type" value="Genomic_DNA"/>
</dbReference>
<dbReference type="AlphaFoldDB" id="A0A6J4HXW6"/>
<organism evidence="2">
    <name type="scientific">uncultured Acetobacteraceae bacterium</name>
    <dbReference type="NCBI Taxonomy" id="169975"/>
    <lineage>
        <taxon>Bacteria</taxon>
        <taxon>Pseudomonadati</taxon>
        <taxon>Pseudomonadota</taxon>
        <taxon>Alphaproteobacteria</taxon>
        <taxon>Acetobacterales</taxon>
        <taxon>Acetobacteraceae</taxon>
        <taxon>environmental samples</taxon>
    </lineage>
</organism>